<evidence type="ECO:0000313" key="5">
    <source>
        <dbReference type="EMBL" id="KDO25440.1"/>
    </source>
</evidence>
<dbReference type="OrthoDB" id="69923at2759"/>
<evidence type="ECO:0000313" key="6">
    <source>
        <dbReference type="Proteomes" id="UP000030745"/>
    </source>
</evidence>
<dbReference type="OMA" id="TIGQAMW"/>
<dbReference type="VEuPathDB" id="FungiDB:SPRG_09382"/>
<protein>
    <submittedName>
        <fullName evidence="5">Uncharacterized protein</fullName>
    </submittedName>
</protein>
<comment type="subcellular location">
    <subcellularLocation>
        <location evidence="1">Cell projection</location>
    </subcellularLocation>
</comment>
<dbReference type="EMBL" id="KK583232">
    <property type="protein sequence ID" value="KDO25440.1"/>
    <property type="molecule type" value="Genomic_DNA"/>
</dbReference>
<accession>A0A067C8E3</accession>
<dbReference type="PANTHER" id="PTHR46613:SF1">
    <property type="entry name" value="RADIAL SPOKE HEAD 10 HOMOLOG B-RELATED"/>
    <property type="match status" value="1"/>
</dbReference>
<reference evidence="5 6" key="1">
    <citation type="journal article" date="2013" name="PLoS Genet.">
        <title>Distinctive expansion of potential virulence genes in the genome of the oomycete fish pathogen Saprolegnia parasitica.</title>
        <authorList>
            <person name="Jiang R.H."/>
            <person name="de Bruijn I."/>
            <person name="Haas B.J."/>
            <person name="Belmonte R."/>
            <person name="Lobach L."/>
            <person name="Christie J."/>
            <person name="van den Ackerveken G."/>
            <person name="Bottin A."/>
            <person name="Bulone V."/>
            <person name="Diaz-Moreno S.M."/>
            <person name="Dumas B."/>
            <person name="Fan L."/>
            <person name="Gaulin E."/>
            <person name="Govers F."/>
            <person name="Grenville-Briggs L.J."/>
            <person name="Horner N.R."/>
            <person name="Levin J.Z."/>
            <person name="Mammella M."/>
            <person name="Meijer H.J."/>
            <person name="Morris P."/>
            <person name="Nusbaum C."/>
            <person name="Oome S."/>
            <person name="Phillips A.J."/>
            <person name="van Rooyen D."/>
            <person name="Rzeszutek E."/>
            <person name="Saraiva M."/>
            <person name="Secombes C.J."/>
            <person name="Seidl M.F."/>
            <person name="Snel B."/>
            <person name="Stassen J.H."/>
            <person name="Sykes S."/>
            <person name="Tripathy S."/>
            <person name="van den Berg H."/>
            <person name="Vega-Arreguin J.C."/>
            <person name="Wawra S."/>
            <person name="Young S.K."/>
            <person name="Zeng Q."/>
            <person name="Dieguez-Uribeondo J."/>
            <person name="Russ C."/>
            <person name="Tyler B.M."/>
            <person name="van West P."/>
        </authorList>
    </citation>
    <scope>NUCLEOTIDE SEQUENCE [LARGE SCALE GENOMIC DNA]</scope>
    <source>
        <strain evidence="5 6">CBS 223.65</strain>
    </source>
</reference>
<evidence type="ECO:0000256" key="3">
    <source>
        <dbReference type="SAM" id="Coils"/>
    </source>
</evidence>
<keyword evidence="3" id="KW-0175">Coiled coil</keyword>
<dbReference type="GeneID" id="24131549"/>
<gene>
    <name evidence="5" type="ORF">SPRG_09382</name>
</gene>
<dbReference type="Proteomes" id="UP000030745">
    <property type="component" value="Unassembled WGS sequence"/>
</dbReference>
<keyword evidence="2" id="KW-0966">Cell projection</keyword>
<dbReference type="PANTHER" id="PTHR46613">
    <property type="entry name" value="RADIAL SPOKE HEAD 10 HOMOLOG B-RELATED"/>
    <property type="match status" value="1"/>
</dbReference>
<dbReference type="SUPFAM" id="SSF47576">
    <property type="entry name" value="Calponin-homology domain, CH-domain"/>
    <property type="match status" value="1"/>
</dbReference>
<dbReference type="KEGG" id="spar:SPRG_09382"/>
<name>A0A067C8E3_SAPPC</name>
<dbReference type="CDD" id="cd21218">
    <property type="entry name" value="CH_PLS_FIM_rpt2"/>
    <property type="match status" value="1"/>
</dbReference>
<dbReference type="AlphaFoldDB" id="A0A067C8E3"/>
<proteinExistence type="predicted"/>
<evidence type="ECO:0000256" key="2">
    <source>
        <dbReference type="ARBA" id="ARBA00023273"/>
    </source>
</evidence>
<evidence type="ECO:0000256" key="1">
    <source>
        <dbReference type="ARBA" id="ARBA00004316"/>
    </source>
</evidence>
<dbReference type="STRING" id="695850.A0A067C8E3"/>
<evidence type="ECO:0000256" key="4">
    <source>
        <dbReference type="SAM" id="MobiDB-lite"/>
    </source>
</evidence>
<dbReference type="RefSeq" id="XP_012203866.1">
    <property type="nucleotide sequence ID" value="XM_012348476.1"/>
</dbReference>
<dbReference type="Gene3D" id="1.10.418.10">
    <property type="entry name" value="Calponin-like domain"/>
    <property type="match status" value="1"/>
</dbReference>
<feature type="coiled-coil region" evidence="3">
    <location>
        <begin position="190"/>
        <end position="249"/>
    </location>
</feature>
<dbReference type="GO" id="GO:0042995">
    <property type="term" value="C:cell projection"/>
    <property type="evidence" value="ECO:0007669"/>
    <property type="project" value="UniProtKB-SubCell"/>
</dbReference>
<organism evidence="5 6">
    <name type="scientific">Saprolegnia parasitica (strain CBS 223.65)</name>
    <dbReference type="NCBI Taxonomy" id="695850"/>
    <lineage>
        <taxon>Eukaryota</taxon>
        <taxon>Sar</taxon>
        <taxon>Stramenopiles</taxon>
        <taxon>Oomycota</taxon>
        <taxon>Saprolegniomycetes</taxon>
        <taxon>Saprolegniales</taxon>
        <taxon>Saprolegniaceae</taxon>
        <taxon>Saprolegnia</taxon>
    </lineage>
</organism>
<keyword evidence="6" id="KW-1185">Reference proteome</keyword>
<sequence length="906" mass="103396">MPEAKHGLRKATTISLRRLKESPDVETLTRPATMPPATLSPLPSRSSMRGEVLQPTTCGGELNDVLCRPKAAFSTRCFGCGGLPEMCLHCFSNCKKNDMTKYKQSLAKGVEWLFVKATSRAFSHLSDTITQWVFGMWKFYYQQKKLHRQYALRLVERQWLKRVMSSWRIQANDRRAYGALVYAQGEHTRVVALEAELQSLTDTLADLKQEHQVRAHLDADKMAKLHGLIQEEKQRVVEKNKELAAIKGQLAIMQASFASLEAKAEKAEMLTALQAELFDYKKVCFQMSHEVISQMERQVEEFTLYDGRQYFHDILSNDLVHSLDLMENPLLYDPSFKLTKDMRREDREKAKKEAKKVSPISSAPVDRAERILMQWVNYLLLKKSPPDWLKATRISNCNTNLQDGKAYAVVTRILHDAMCNLRPRKKTFEPALQRENGVALTDQAAERYVTLMSNESDDERRLELMLNTIGQAMWLPCELVKAQDILAGDSDFNLVLLGYLFCTSPPVVEDNHTEHCNTLMRQLTLERAKWRELKEIADANDVTSDVSKKIKLALAHLLEMKKRLDTEVKKAHDGHVVWWRSSRIVLRKCFLTLSMMAHGKSGFMVAAEKTADNDGFLLVPRDRMGSILFDHEDAKWEIDMLQGYLNSVYNDLSRIYRSYASRGATTEVSVMSYGGLLELLSECNIPDSNFALKDMEAIFAAVTDTKTDNNGDGDAVNVDVNRALLPAEFIEVLIRIARKRYSGPYKTTALSESFCLLVDNQILPFAYQNDAEKFQKQMESPGLRNMLIKYQDDMKALFTRTILVVFGGPRQEKTKTTKMTAYTLMKFVSDRSLEDDVFTNERALQVVGHAVRARAMSKTELMQQEITFDAFQETMVAMACHKNPDPYVSVENRFQKFATMYIVSAA</sequence>
<feature type="region of interest" description="Disordered" evidence="4">
    <location>
        <begin position="21"/>
        <end position="50"/>
    </location>
</feature>
<dbReference type="InterPro" id="IPR036872">
    <property type="entry name" value="CH_dom_sf"/>
</dbReference>